<evidence type="ECO:0000313" key="3">
    <source>
        <dbReference type="Proteomes" id="UP000321272"/>
    </source>
</evidence>
<accession>A0A5B8ST25</accession>
<reference evidence="2 3" key="1">
    <citation type="submission" date="2019-06" db="EMBL/GenBank/DDBJ databases">
        <title>Genome analyses of bacteria isolated from kimchi.</title>
        <authorList>
            <person name="Lee S."/>
            <person name="Ahn S."/>
            <person name="Roh S."/>
        </authorList>
    </citation>
    <scope>NUCLEOTIDE SEQUENCE [LARGE SCALE GENOMIC DNA]</scope>
    <source>
        <strain evidence="2 3">CBA4606</strain>
    </source>
</reference>
<dbReference type="PROSITE" id="PS51257">
    <property type="entry name" value="PROKAR_LIPOPROTEIN"/>
    <property type="match status" value="1"/>
</dbReference>
<dbReference type="RefSeq" id="WP_147183717.1">
    <property type="nucleotide sequence ID" value="NZ_CP042382.1"/>
</dbReference>
<dbReference type="OrthoDB" id="7063273at2"/>
<name>A0A5B8ST25_9GAMM</name>
<evidence type="ECO:0000313" key="2">
    <source>
        <dbReference type="EMBL" id="QEA38655.1"/>
    </source>
</evidence>
<evidence type="ECO:0000256" key="1">
    <source>
        <dbReference type="SAM" id="SignalP"/>
    </source>
</evidence>
<dbReference type="AlphaFoldDB" id="A0A5B8ST25"/>
<feature type="chain" id="PRO_5022678994" description="DUF4156 domain-containing protein" evidence="1">
    <location>
        <begin position="23"/>
        <end position="155"/>
    </location>
</feature>
<feature type="signal peptide" evidence="1">
    <location>
        <begin position="1"/>
        <end position="22"/>
    </location>
</feature>
<sequence length="155" mass="16297">MKAIQIFLIFGVILTASGCATMSPEAARLMTIRDGAVMAMMDCQQLGFVTGDAGIWGGSAGLDSAFTDAKNKAAKIRGANAIMVTSSRMNPSAIVNATVFNCSERKTQKIELVNPPAAVPPSQSAPSSDGTFRKAKTCQKHGGVWVNDQCVIDIE</sequence>
<organism evidence="2 3">
    <name type="scientific">Pistricoccus aurantiacus</name>
    <dbReference type="NCBI Taxonomy" id="1883414"/>
    <lineage>
        <taxon>Bacteria</taxon>
        <taxon>Pseudomonadati</taxon>
        <taxon>Pseudomonadota</taxon>
        <taxon>Gammaproteobacteria</taxon>
        <taxon>Oceanospirillales</taxon>
        <taxon>Halomonadaceae</taxon>
        <taxon>Pistricoccus</taxon>
    </lineage>
</organism>
<dbReference type="Proteomes" id="UP000321272">
    <property type="component" value="Chromosome"/>
</dbReference>
<dbReference type="EMBL" id="CP042382">
    <property type="protein sequence ID" value="QEA38655.1"/>
    <property type="molecule type" value="Genomic_DNA"/>
</dbReference>
<dbReference type="KEGG" id="paur:FGL86_05905"/>
<proteinExistence type="predicted"/>
<protein>
    <recommendedName>
        <fullName evidence="4">DUF4156 domain-containing protein</fullName>
    </recommendedName>
</protein>
<keyword evidence="3" id="KW-1185">Reference proteome</keyword>
<gene>
    <name evidence="2" type="ORF">FGL86_05905</name>
</gene>
<evidence type="ECO:0008006" key="4">
    <source>
        <dbReference type="Google" id="ProtNLM"/>
    </source>
</evidence>
<keyword evidence="1" id="KW-0732">Signal</keyword>